<keyword evidence="8" id="KW-1185">Reference proteome</keyword>
<name>A0A7N2MZ63_QUELO</name>
<protein>
    <submittedName>
        <fullName evidence="7">Uncharacterized protein</fullName>
    </submittedName>
</protein>
<feature type="transmembrane region" description="Helical" evidence="6">
    <location>
        <begin position="81"/>
        <end position="100"/>
    </location>
</feature>
<dbReference type="EnsemblPlants" id="QL11p047358:mrna">
    <property type="protein sequence ID" value="QL11p047358:mrna"/>
    <property type="gene ID" value="QL11p047358"/>
</dbReference>
<reference evidence="7" key="2">
    <citation type="submission" date="2021-01" db="UniProtKB">
        <authorList>
            <consortium name="EnsemblPlants"/>
        </authorList>
    </citation>
    <scope>IDENTIFICATION</scope>
</reference>
<evidence type="ECO:0000313" key="8">
    <source>
        <dbReference type="Proteomes" id="UP000594261"/>
    </source>
</evidence>
<proteinExistence type="inferred from homology"/>
<keyword evidence="4 6" id="KW-0472">Membrane</keyword>
<dbReference type="InterPro" id="IPR023271">
    <property type="entry name" value="Aquaporin-like"/>
</dbReference>
<dbReference type="PRINTS" id="PR00783">
    <property type="entry name" value="MINTRINSICP"/>
</dbReference>
<sequence length="312" mass="34488">MEEQFDIGKQNTSKALLLSGDIYLFRKSFWTGAMDVDKSGGTDQGFSKSFEKTESNSPERTTFRDKIGVAEIYSWQMWKAALTETVATIFFIFTLVTFIIASFESNVSEPRLLLLFAVFIPCFLFIWVMFPLSGAFMNPMITFIAALMGAVTTVRAIFYFLGQLGGSILAYFLMKIVMNDEIVDKYLVGGCYINRDGTGISPGTALLLEFVCNFIVLVTSMTVVFNKKRLQEIGVTAVCALIAGSISVAIFVSVMITGQPGYAAAGLNPARCLGPALVVGKHELWHGHWVFWLGPFLACIVYYAYAKTLPEI</sequence>
<keyword evidence="3 6" id="KW-1133">Transmembrane helix</keyword>
<dbReference type="InParanoid" id="A0A7N2MZ63"/>
<evidence type="ECO:0000313" key="7">
    <source>
        <dbReference type="EnsemblPlants" id="QL11p047358:mrna"/>
    </source>
</evidence>
<feature type="transmembrane region" description="Helical" evidence="6">
    <location>
        <begin position="112"/>
        <end position="130"/>
    </location>
</feature>
<comment type="subcellular location">
    <subcellularLocation>
        <location evidence="1">Membrane</location>
        <topology evidence="1">Multi-pass membrane protein</topology>
    </subcellularLocation>
</comment>
<keyword evidence="2 5" id="KW-0812">Transmembrane</keyword>
<evidence type="ECO:0000256" key="1">
    <source>
        <dbReference type="ARBA" id="ARBA00004141"/>
    </source>
</evidence>
<evidence type="ECO:0000256" key="2">
    <source>
        <dbReference type="ARBA" id="ARBA00022692"/>
    </source>
</evidence>
<reference evidence="7 8" key="1">
    <citation type="journal article" date="2016" name="G3 (Bethesda)">
        <title>First Draft Assembly and Annotation of the Genome of a California Endemic Oak Quercus lobata Nee (Fagaceae).</title>
        <authorList>
            <person name="Sork V.L."/>
            <person name="Fitz-Gibbon S.T."/>
            <person name="Puiu D."/>
            <person name="Crepeau M."/>
            <person name="Gugger P.F."/>
            <person name="Sherman R."/>
            <person name="Stevens K."/>
            <person name="Langley C.H."/>
            <person name="Pellegrini M."/>
            <person name="Salzberg S.L."/>
        </authorList>
    </citation>
    <scope>NUCLEOTIDE SEQUENCE [LARGE SCALE GENOMIC DNA]</scope>
    <source>
        <strain evidence="7 8">cv. SW786</strain>
    </source>
</reference>
<feature type="transmembrane region" description="Helical" evidence="6">
    <location>
        <begin position="233"/>
        <end position="256"/>
    </location>
</feature>
<comment type="similarity">
    <text evidence="5">Belongs to the MIP/aquaporin (TC 1.A.8) family.</text>
</comment>
<evidence type="ECO:0000256" key="6">
    <source>
        <dbReference type="SAM" id="Phobius"/>
    </source>
</evidence>
<dbReference type="PANTHER" id="PTHR47002:SF6">
    <property type="entry name" value="X INTRINSIC PROTEIN"/>
    <property type="match status" value="1"/>
</dbReference>
<feature type="transmembrane region" description="Helical" evidence="6">
    <location>
        <begin position="289"/>
        <end position="306"/>
    </location>
</feature>
<feature type="transmembrane region" description="Helical" evidence="6">
    <location>
        <begin position="205"/>
        <end position="226"/>
    </location>
</feature>
<accession>A0A7N2MZ63</accession>
<evidence type="ECO:0000256" key="4">
    <source>
        <dbReference type="ARBA" id="ARBA00023136"/>
    </source>
</evidence>
<keyword evidence="5" id="KW-0813">Transport</keyword>
<dbReference type="GO" id="GO:0016020">
    <property type="term" value="C:membrane"/>
    <property type="evidence" value="ECO:0007669"/>
    <property type="project" value="UniProtKB-SubCell"/>
</dbReference>
<dbReference type="SUPFAM" id="SSF81338">
    <property type="entry name" value="Aquaporin-like"/>
    <property type="match status" value="1"/>
</dbReference>
<dbReference type="Proteomes" id="UP000594261">
    <property type="component" value="Chromosome 11"/>
</dbReference>
<organism evidence="7 8">
    <name type="scientific">Quercus lobata</name>
    <name type="common">Valley oak</name>
    <dbReference type="NCBI Taxonomy" id="97700"/>
    <lineage>
        <taxon>Eukaryota</taxon>
        <taxon>Viridiplantae</taxon>
        <taxon>Streptophyta</taxon>
        <taxon>Embryophyta</taxon>
        <taxon>Tracheophyta</taxon>
        <taxon>Spermatophyta</taxon>
        <taxon>Magnoliopsida</taxon>
        <taxon>eudicotyledons</taxon>
        <taxon>Gunneridae</taxon>
        <taxon>Pentapetalae</taxon>
        <taxon>rosids</taxon>
        <taxon>fabids</taxon>
        <taxon>Fagales</taxon>
        <taxon>Fagaceae</taxon>
        <taxon>Quercus</taxon>
    </lineage>
</organism>
<dbReference type="Gene3D" id="1.20.1080.10">
    <property type="entry name" value="Glycerol uptake facilitator protein"/>
    <property type="match status" value="1"/>
</dbReference>
<dbReference type="InterPro" id="IPR000425">
    <property type="entry name" value="MIP"/>
</dbReference>
<evidence type="ECO:0000256" key="5">
    <source>
        <dbReference type="RuleBase" id="RU000477"/>
    </source>
</evidence>
<evidence type="ECO:0000256" key="3">
    <source>
        <dbReference type="ARBA" id="ARBA00022989"/>
    </source>
</evidence>
<dbReference type="PANTHER" id="PTHR47002">
    <property type="entry name" value="AQUAPORIN-LIKE"/>
    <property type="match status" value="1"/>
</dbReference>
<dbReference type="AlphaFoldDB" id="A0A7N2MZ63"/>
<dbReference type="Pfam" id="PF00230">
    <property type="entry name" value="MIP"/>
    <property type="match status" value="1"/>
</dbReference>
<dbReference type="EMBL" id="LRBV02000011">
    <property type="status" value="NOT_ANNOTATED_CDS"/>
    <property type="molecule type" value="Genomic_DNA"/>
</dbReference>
<dbReference type="Gramene" id="QL11p047358:mrna">
    <property type="protein sequence ID" value="QL11p047358:mrna"/>
    <property type="gene ID" value="QL11p047358"/>
</dbReference>
<dbReference type="GO" id="GO:0015267">
    <property type="term" value="F:channel activity"/>
    <property type="evidence" value="ECO:0007669"/>
    <property type="project" value="InterPro"/>
</dbReference>